<gene>
    <name evidence="10" type="primary">CLCC1</name>
</gene>
<reference evidence="10" key="1">
    <citation type="submission" date="2025-08" db="UniProtKB">
        <authorList>
            <consortium name="Ensembl"/>
        </authorList>
    </citation>
    <scope>IDENTIFICATION</scope>
</reference>
<dbReference type="GO" id="GO:0005789">
    <property type="term" value="C:endoplasmic reticulum membrane"/>
    <property type="evidence" value="ECO:0007669"/>
    <property type="project" value="Ensembl"/>
</dbReference>
<feature type="compositionally biased region" description="Basic and acidic residues" evidence="7">
    <location>
        <begin position="410"/>
        <end position="430"/>
    </location>
</feature>
<dbReference type="Ensembl" id="ENSSPUT00000024731.1">
    <property type="protein sequence ID" value="ENSSPUP00000023191.1"/>
    <property type="gene ID" value="ENSSPUG00000017801.1"/>
</dbReference>
<evidence type="ECO:0000313" key="11">
    <source>
        <dbReference type="Proteomes" id="UP000694392"/>
    </source>
</evidence>
<feature type="compositionally biased region" description="Polar residues" evidence="7">
    <location>
        <begin position="559"/>
        <end position="578"/>
    </location>
</feature>
<feature type="signal peptide" evidence="9">
    <location>
        <begin position="1"/>
        <end position="20"/>
    </location>
</feature>
<dbReference type="GO" id="GO:0044233">
    <property type="term" value="C:mitochondria-associated endoplasmic reticulum membrane contact site"/>
    <property type="evidence" value="ECO:0007669"/>
    <property type="project" value="Ensembl"/>
</dbReference>
<evidence type="ECO:0000256" key="8">
    <source>
        <dbReference type="SAM" id="Phobius"/>
    </source>
</evidence>
<keyword evidence="4 8" id="KW-0812">Transmembrane</keyword>
<evidence type="ECO:0000256" key="7">
    <source>
        <dbReference type="SAM" id="MobiDB-lite"/>
    </source>
</evidence>
<keyword evidence="6 8" id="KW-0472">Membrane</keyword>
<feature type="region of interest" description="Disordered" evidence="7">
    <location>
        <begin position="392"/>
        <end position="578"/>
    </location>
</feature>
<name>A0A8D0HKK4_SPHPU</name>
<feature type="compositionally biased region" description="Basic and acidic residues" evidence="7">
    <location>
        <begin position="465"/>
        <end position="474"/>
    </location>
</feature>
<dbReference type="GO" id="GO:0005254">
    <property type="term" value="F:chloride channel activity"/>
    <property type="evidence" value="ECO:0007669"/>
    <property type="project" value="Ensembl"/>
</dbReference>
<evidence type="ECO:0000313" key="10">
    <source>
        <dbReference type="Ensembl" id="ENSSPUP00000023191.1"/>
    </source>
</evidence>
<dbReference type="GO" id="GO:0032469">
    <property type="term" value="P:endoplasmic reticulum calcium ion homeostasis"/>
    <property type="evidence" value="ECO:0007669"/>
    <property type="project" value="Ensembl"/>
</dbReference>
<dbReference type="AlphaFoldDB" id="A0A8D0HKK4"/>
<evidence type="ECO:0000256" key="4">
    <source>
        <dbReference type="ARBA" id="ARBA00022692"/>
    </source>
</evidence>
<feature type="region of interest" description="Disordered" evidence="7">
    <location>
        <begin position="367"/>
        <end position="386"/>
    </location>
</feature>
<comment type="subcellular location">
    <subcellularLocation>
        <location evidence="1">Membrane</location>
        <topology evidence="1">Multi-pass membrane protein</topology>
    </subcellularLocation>
</comment>
<feature type="compositionally biased region" description="Polar residues" evidence="7">
    <location>
        <begin position="528"/>
        <end position="539"/>
    </location>
</feature>
<dbReference type="OMA" id="VQDDEWI"/>
<evidence type="ECO:0000256" key="6">
    <source>
        <dbReference type="ARBA" id="ARBA00023136"/>
    </source>
</evidence>
<evidence type="ECO:0000256" key="3">
    <source>
        <dbReference type="ARBA" id="ARBA00015571"/>
    </source>
</evidence>
<organism evidence="10 11">
    <name type="scientific">Sphenodon punctatus</name>
    <name type="common">Tuatara</name>
    <name type="synonym">Hatteria punctata</name>
    <dbReference type="NCBI Taxonomy" id="8508"/>
    <lineage>
        <taxon>Eukaryota</taxon>
        <taxon>Metazoa</taxon>
        <taxon>Chordata</taxon>
        <taxon>Craniata</taxon>
        <taxon>Vertebrata</taxon>
        <taxon>Euteleostomi</taxon>
        <taxon>Lepidosauria</taxon>
        <taxon>Sphenodontia</taxon>
        <taxon>Sphenodontidae</taxon>
        <taxon>Sphenodon</taxon>
    </lineage>
</organism>
<keyword evidence="11" id="KW-1185">Reference proteome</keyword>
<proteinExistence type="inferred from homology"/>
<feature type="transmembrane region" description="Helical" evidence="8">
    <location>
        <begin position="188"/>
        <end position="209"/>
    </location>
</feature>
<dbReference type="Pfam" id="PF05934">
    <property type="entry name" value="MCLC"/>
    <property type="match status" value="1"/>
</dbReference>
<evidence type="ECO:0000256" key="1">
    <source>
        <dbReference type="ARBA" id="ARBA00004141"/>
    </source>
</evidence>
<feature type="compositionally biased region" description="Polar residues" evidence="7">
    <location>
        <begin position="475"/>
        <end position="501"/>
    </location>
</feature>
<dbReference type="GeneTree" id="ENSGT00390000016611"/>
<accession>A0A8D0HKK4</accession>
<comment type="similarity">
    <text evidence="2">Belongs to the chloride channel MCLC family.</text>
</comment>
<feature type="compositionally biased region" description="Polar residues" evidence="7">
    <location>
        <begin position="455"/>
        <end position="464"/>
    </location>
</feature>
<feature type="transmembrane region" description="Helical" evidence="8">
    <location>
        <begin position="221"/>
        <end position="238"/>
    </location>
</feature>
<sequence>MMIALVLCAVLVIGSDEVRDDEWIDPTDMLNYDAASGTMRKPAKVNEYDSEKEKSLNAAVNVANNAALSECQRKLESLIKKIEDYEKKDKTKLYESSSIHVFKRYLNKILIEAGKFGLPDENIGEVHYDAEIILTKQTFAEIERFLNEDSWKSGALDDALSDILINFKHHDYEAWKWRFEDTFGVDPYNVFMVLLCVVCVSVIIATELWSHIGWFTQLKRLLFISFLISFGWNWMYLYKTAFAQHQAERAKILNSDSVCAEKINWHESLFEWFRSSWTFQDDPCQKYYETLLVNPIWLVPPTKALAVTFTNFVTEPLKHIGQGMGEFMKALMKEIPMLLQVPVLIIIAVAVLSFCYGAGRSVTALRHLTGPEREPPPSLPSSDRRQERICYREPNGAGDSGISHKQIAGHIDRRPYDRGDAPGKRDDRKQLSSPEVLGPGNTIDGQVEKYHKLATRSSASSQLGTEDHSQKKNSADLSNRLPTGPKDQTTDGLSETSTDQSLGEEIAPKQQKAYTASARKESCGAETNCDSPNRQNSIDTVGELERKKEDNPCGLKEGIQQTTEPLSPTEQKQRNTTS</sequence>
<keyword evidence="5 8" id="KW-1133">Transmembrane helix</keyword>
<dbReference type="PANTHER" id="PTHR34093:SF1">
    <property type="entry name" value="CHLORIDE CHANNEL CLIC-LIKE PROTEIN 1"/>
    <property type="match status" value="1"/>
</dbReference>
<dbReference type="PANTHER" id="PTHR34093">
    <property type="entry name" value="CHLORIDE CHANNEL CLIC-LIKE PROTEIN 1"/>
    <property type="match status" value="1"/>
</dbReference>
<dbReference type="Proteomes" id="UP000694392">
    <property type="component" value="Unplaced"/>
</dbReference>
<dbReference type="InterPro" id="IPR009231">
    <property type="entry name" value="Chloride_chnl_CLIC-like"/>
</dbReference>
<evidence type="ECO:0000256" key="5">
    <source>
        <dbReference type="ARBA" id="ARBA00022989"/>
    </source>
</evidence>
<keyword evidence="9" id="KW-0732">Signal</keyword>
<evidence type="ECO:0000256" key="2">
    <source>
        <dbReference type="ARBA" id="ARBA00005944"/>
    </source>
</evidence>
<protein>
    <recommendedName>
        <fullName evidence="3">Chloride channel CLIC-like protein 1</fullName>
    </recommendedName>
</protein>
<reference evidence="10" key="2">
    <citation type="submission" date="2025-09" db="UniProtKB">
        <authorList>
            <consortium name="Ensembl"/>
        </authorList>
    </citation>
    <scope>IDENTIFICATION</scope>
</reference>
<feature type="transmembrane region" description="Helical" evidence="8">
    <location>
        <begin position="337"/>
        <end position="358"/>
    </location>
</feature>
<feature type="chain" id="PRO_5034489416" description="Chloride channel CLIC-like protein 1" evidence="9">
    <location>
        <begin position="21"/>
        <end position="578"/>
    </location>
</feature>
<evidence type="ECO:0000256" key="9">
    <source>
        <dbReference type="SAM" id="SignalP"/>
    </source>
</evidence>